<evidence type="ECO:0000313" key="4">
    <source>
        <dbReference type="Proteomes" id="UP000198836"/>
    </source>
</evidence>
<feature type="domain" description="HTH cro/C1-type" evidence="2">
    <location>
        <begin position="15"/>
        <end position="69"/>
    </location>
</feature>
<dbReference type="PANTHER" id="PTHR46558:SF3">
    <property type="entry name" value="TRANSCRIPTIONAL REGULATOR"/>
    <property type="match status" value="1"/>
</dbReference>
<sequence>MDFKTALNQLVGSRIKIKRAELGLSQDELASKIDLARASISNIEIGRQQPTLSTLYDISQVLETDVQSLLPTYLEVKSETISKSDPLEILKTKDVTDGSKEKIEKLIAGIIPKPNL</sequence>
<keyword evidence="1 3" id="KW-0238">DNA-binding</keyword>
<dbReference type="Gene3D" id="1.10.260.40">
    <property type="entry name" value="lambda repressor-like DNA-binding domains"/>
    <property type="match status" value="1"/>
</dbReference>
<keyword evidence="4" id="KW-1185">Reference proteome</keyword>
<dbReference type="STRING" id="332999.SAMN04488511_1186"/>
<dbReference type="SMART" id="SM00530">
    <property type="entry name" value="HTH_XRE"/>
    <property type="match status" value="1"/>
</dbReference>
<evidence type="ECO:0000256" key="1">
    <source>
        <dbReference type="ARBA" id="ARBA00023125"/>
    </source>
</evidence>
<dbReference type="EMBL" id="FOJM01000018">
    <property type="protein sequence ID" value="SFA57797.1"/>
    <property type="molecule type" value="Genomic_DNA"/>
</dbReference>
<dbReference type="InterPro" id="IPR001387">
    <property type="entry name" value="Cro/C1-type_HTH"/>
</dbReference>
<organism evidence="3 4">
    <name type="scientific">Pedobacter suwonensis</name>
    <dbReference type="NCBI Taxonomy" id="332999"/>
    <lineage>
        <taxon>Bacteria</taxon>
        <taxon>Pseudomonadati</taxon>
        <taxon>Bacteroidota</taxon>
        <taxon>Sphingobacteriia</taxon>
        <taxon>Sphingobacteriales</taxon>
        <taxon>Sphingobacteriaceae</taxon>
        <taxon>Pedobacter</taxon>
    </lineage>
</organism>
<name>A0A1I0U1T3_9SPHI</name>
<evidence type="ECO:0000313" key="3">
    <source>
        <dbReference type="EMBL" id="SFA57797.1"/>
    </source>
</evidence>
<protein>
    <submittedName>
        <fullName evidence="3">DNA-binding transcriptional regulator, XRE-family HTH domain</fullName>
    </submittedName>
</protein>
<dbReference type="SUPFAM" id="SSF47413">
    <property type="entry name" value="lambda repressor-like DNA-binding domains"/>
    <property type="match status" value="1"/>
</dbReference>
<dbReference type="PROSITE" id="PS50943">
    <property type="entry name" value="HTH_CROC1"/>
    <property type="match status" value="1"/>
</dbReference>
<gene>
    <name evidence="3" type="ORF">SAMN04488511_1186</name>
</gene>
<proteinExistence type="predicted"/>
<reference evidence="4" key="1">
    <citation type="submission" date="2016-10" db="EMBL/GenBank/DDBJ databases">
        <authorList>
            <person name="Varghese N."/>
            <person name="Submissions S."/>
        </authorList>
    </citation>
    <scope>NUCLEOTIDE SEQUENCE [LARGE SCALE GENOMIC DNA]</scope>
    <source>
        <strain evidence="4">DSM 18130</strain>
    </source>
</reference>
<dbReference type="Proteomes" id="UP000198836">
    <property type="component" value="Unassembled WGS sequence"/>
</dbReference>
<dbReference type="PANTHER" id="PTHR46558">
    <property type="entry name" value="TRACRIPTIONAL REGULATORY PROTEIN-RELATED-RELATED"/>
    <property type="match status" value="1"/>
</dbReference>
<dbReference type="GO" id="GO:0003677">
    <property type="term" value="F:DNA binding"/>
    <property type="evidence" value="ECO:0007669"/>
    <property type="project" value="UniProtKB-KW"/>
</dbReference>
<dbReference type="CDD" id="cd00093">
    <property type="entry name" value="HTH_XRE"/>
    <property type="match status" value="1"/>
</dbReference>
<dbReference type="Pfam" id="PF01381">
    <property type="entry name" value="HTH_3"/>
    <property type="match status" value="1"/>
</dbReference>
<dbReference type="AlphaFoldDB" id="A0A1I0U1T3"/>
<accession>A0A1I0U1T3</accession>
<dbReference type="InterPro" id="IPR010982">
    <property type="entry name" value="Lambda_DNA-bd_dom_sf"/>
</dbReference>
<dbReference type="OrthoDB" id="2627663at2"/>
<dbReference type="RefSeq" id="WP_090986816.1">
    <property type="nucleotide sequence ID" value="NZ_FOJM01000018.1"/>
</dbReference>
<evidence type="ECO:0000259" key="2">
    <source>
        <dbReference type="PROSITE" id="PS50943"/>
    </source>
</evidence>